<dbReference type="CDD" id="cd03801">
    <property type="entry name" value="GT4_PimA-like"/>
    <property type="match status" value="1"/>
</dbReference>
<dbReference type="GO" id="GO:0016757">
    <property type="term" value="F:glycosyltransferase activity"/>
    <property type="evidence" value="ECO:0007669"/>
    <property type="project" value="InterPro"/>
</dbReference>
<comment type="caution">
    <text evidence="3">The sequence shown here is derived from an EMBL/GenBank/DDBJ whole genome shotgun (WGS) entry which is preliminary data.</text>
</comment>
<dbReference type="Pfam" id="PF00534">
    <property type="entry name" value="Glycos_transf_1"/>
    <property type="match status" value="1"/>
</dbReference>
<dbReference type="GO" id="GO:1901135">
    <property type="term" value="P:carbohydrate derivative metabolic process"/>
    <property type="evidence" value="ECO:0007669"/>
    <property type="project" value="UniProtKB-ARBA"/>
</dbReference>
<protein>
    <submittedName>
        <fullName evidence="3">General glycosylation pathway protein</fullName>
    </submittedName>
</protein>
<dbReference type="PANTHER" id="PTHR12526:SF630">
    <property type="entry name" value="GLYCOSYLTRANSFERASE"/>
    <property type="match status" value="1"/>
</dbReference>
<feature type="domain" description="Glycosyl transferase family 1" evidence="1">
    <location>
        <begin position="176"/>
        <end position="334"/>
    </location>
</feature>
<dbReference type="AlphaFoldDB" id="A0A2D0JLP1"/>
<evidence type="ECO:0000259" key="1">
    <source>
        <dbReference type="Pfam" id="PF00534"/>
    </source>
</evidence>
<evidence type="ECO:0000313" key="4">
    <source>
        <dbReference type="Proteomes" id="UP000221980"/>
    </source>
</evidence>
<dbReference type="Pfam" id="PF13439">
    <property type="entry name" value="Glyco_transf_4"/>
    <property type="match status" value="1"/>
</dbReference>
<dbReference type="SUPFAM" id="SSF53756">
    <property type="entry name" value="UDP-Glycosyltransferase/glycogen phosphorylase"/>
    <property type="match status" value="1"/>
</dbReference>
<dbReference type="OrthoDB" id="9777346at2"/>
<reference evidence="3 4" key="1">
    <citation type="journal article" date="2017" name="Nat. Microbiol.">
        <title>Natural product diversity associated with the nematode symbionts Photorhabdus and Xenorhabdus.</title>
        <authorList>
            <person name="Tobias N.J."/>
            <person name="Wolff H."/>
            <person name="Djahanschiri B."/>
            <person name="Grundmann F."/>
            <person name="Kronenwerth M."/>
            <person name="Shi Y.M."/>
            <person name="Simonyi S."/>
            <person name="Grun P."/>
            <person name="Shapiro-Ilan D."/>
            <person name="Pidot S.J."/>
            <person name="Stinear T.P."/>
            <person name="Ebersberger I."/>
            <person name="Bode H.B."/>
        </authorList>
    </citation>
    <scope>NUCLEOTIDE SEQUENCE [LARGE SCALE GENOMIC DNA]</scope>
    <source>
        <strain evidence="3 4">DSM 17902</strain>
    </source>
</reference>
<proteinExistence type="predicted"/>
<sequence>MKIAYIIPKLEKKGPIIVVHDLICNLIKKKEIDDICIYYFEDCINPLTFPCKSKKIKFSDKINMDYYDVIHSHTLRTDLYLFKNSFFNKNRKKFISTIHQYNYESFYYSTKKKITSYLISILWSIFLSRHKIVITLSKNMESYYMKNIFLKRKIEHIYNGRPLQKFNKNSKDDINHIIKNKKNNILIGSSCSLTRRKGLEQVIKILPKIPNAIFIIIGDGPQKDELIRLSIELNVNNRVFILGFKDNPIDYIYNFDIFILPSRSEGFGLSLIEGASCKLPLVCSDIPSFRELFSESEAAFFQLDNDNSLLIALYSAIENKENLSKNAFIKYTKKYTDEIMSQNYLNAYFKLTGIY</sequence>
<accession>A0A2D0JLP1</accession>
<dbReference type="RefSeq" id="WP_099115351.1">
    <property type="nucleotide sequence ID" value="NZ_CAWNQI010000053.1"/>
</dbReference>
<gene>
    <name evidence="3" type="ORF">Xmir_03428</name>
</gene>
<evidence type="ECO:0000259" key="2">
    <source>
        <dbReference type="Pfam" id="PF13439"/>
    </source>
</evidence>
<name>A0A2D0JLP1_9GAMM</name>
<dbReference type="Gene3D" id="3.40.50.2000">
    <property type="entry name" value="Glycogen Phosphorylase B"/>
    <property type="match status" value="2"/>
</dbReference>
<dbReference type="InterPro" id="IPR001296">
    <property type="entry name" value="Glyco_trans_1"/>
</dbReference>
<dbReference type="PANTHER" id="PTHR12526">
    <property type="entry name" value="GLYCOSYLTRANSFERASE"/>
    <property type="match status" value="1"/>
</dbReference>
<feature type="domain" description="Glycosyltransferase subfamily 4-like N-terminal" evidence="2">
    <location>
        <begin position="67"/>
        <end position="163"/>
    </location>
</feature>
<organism evidence="3 4">
    <name type="scientific">Xenorhabdus miraniensis</name>
    <dbReference type="NCBI Taxonomy" id="351674"/>
    <lineage>
        <taxon>Bacteria</taxon>
        <taxon>Pseudomonadati</taxon>
        <taxon>Pseudomonadota</taxon>
        <taxon>Gammaproteobacteria</taxon>
        <taxon>Enterobacterales</taxon>
        <taxon>Morganellaceae</taxon>
        <taxon>Xenorhabdus</taxon>
    </lineage>
</organism>
<dbReference type="Proteomes" id="UP000221980">
    <property type="component" value="Unassembled WGS sequence"/>
</dbReference>
<dbReference type="InterPro" id="IPR028098">
    <property type="entry name" value="Glyco_trans_4-like_N"/>
</dbReference>
<evidence type="ECO:0000313" key="3">
    <source>
        <dbReference type="EMBL" id="PHM47215.1"/>
    </source>
</evidence>
<keyword evidence="4" id="KW-1185">Reference proteome</keyword>
<dbReference type="EMBL" id="NITZ01000021">
    <property type="protein sequence ID" value="PHM47215.1"/>
    <property type="molecule type" value="Genomic_DNA"/>
</dbReference>